<dbReference type="Proteomes" id="UP001355056">
    <property type="component" value="Unassembled WGS sequence"/>
</dbReference>
<comment type="caution">
    <text evidence="1">The sequence shown here is derived from an EMBL/GenBank/DDBJ whole genome shotgun (WGS) entry which is preliminary data.</text>
</comment>
<evidence type="ECO:0000313" key="2">
    <source>
        <dbReference type="Proteomes" id="UP001355056"/>
    </source>
</evidence>
<reference evidence="1 2" key="1">
    <citation type="journal article" date="2016" name="Int. J. Syst. Evol. Microbiol.">
        <title>Lysobacter erysipheiresistens sp. nov., an antagonist of powdery mildew, isolated from tobacco-cultivated soil.</title>
        <authorList>
            <person name="Xie B."/>
            <person name="Li T."/>
            <person name="Lin X."/>
            <person name="Wang C.J."/>
            <person name="Chen Y.J."/>
            <person name="Liu W.J."/>
            <person name="Zhao Z.W."/>
        </authorList>
    </citation>
    <scope>NUCLEOTIDE SEQUENCE [LARGE SCALE GENOMIC DNA]</scope>
    <source>
        <strain evidence="1 2">RS-LYSO-3</strain>
    </source>
</reference>
<gene>
    <name evidence="1" type="ORF">SNE34_14645</name>
</gene>
<sequence>LWLHYAVRLNSGVRPLEAALSLPLALFAAIGLRSGKEPIATDGLVEASANFDAHLVKPFLTQLAGRFETGLTAQSAAVLARRINSLWLGQSANWAYDVQFAGQAGRLVVCGFKDDFSAPDLYLFSSPPIAPVVQQELTSFLAAAGI</sequence>
<organism evidence="1 2">
    <name type="scientific">Novilysobacter erysipheiresistens</name>
    <dbReference type="NCBI Taxonomy" id="1749332"/>
    <lineage>
        <taxon>Bacteria</taxon>
        <taxon>Pseudomonadati</taxon>
        <taxon>Pseudomonadota</taxon>
        <taxon>Gammaproteobacteria</taxon>
        <taxon>Lysobacterales</taxon>
        <taxon>Lysobacteraceae</taxon>
        <taxon>Novilysobacter</taxon>
    </lineage>
</organism>
<accession>A0ABU7Z267</accession>
<evidence type="ECO:0000313" key="1">
    <source>
        <dbReference type="EMBL" id="MEG3185236.1"/>
    </source>
</evidence>
<proteinExistence type="predicted"/>
<feature type="non-terminal residue" evidence="1">
    <location>
        <position position="1"/>
    </location>
</feature>
<dbReference type="RefSeq" id="WP_332618360.1">
    <property type="nucleotide sequence ID" value="NZ_JAXGFP010000014.1"/>
</dbReference>
<protein>
    <submittedName>
        <fullName evidence="1">Uncharacterized protein</fullName>
    </submittedName>
</protein>
<name>A0ABU7Z267_9GAMM</name>
<dbReference type="EMBL" id="JAXGFP010000014">
    <property type="protein sequence ID" value="MEG3185236.1"/>
    <property type="molecule type" value="Genomic_DNA"/>
</dbReference>
<keyword evidence="2" id="KW-1185">Reference proteome</keyword>